<evidence type="ECO:0000313" key="3">
    <source>
        <dbReference type="EMBL" id="POG78323.1"/>
    </source>
</evidence>
<keyword evidence="4" id="KW-1185">Reference proteome</keyword>
<dbReference type="VEuPathDB" id="FungiDB:RhiirFUN_017324"/>
<evidence type="ECO:0000256" key="1">
    <source>
        <dbReference type="SAM" id="MobiDB-lite"/>
    </source>
</evidence>
<feature type="region of interest" description="Disordered" evidence="1">
    <location>
        <begin position="1"/>
        <end position="67"/>
    </location>
</feature>
<protein>
    <recommendedName>
        <fullName evidence="2">Myb-like domain-containing protein</fullName>
    </recommendedName>
</protein>
<proteinExistence type="predicted"/>
<comment type="caution">
    <text evidence="3">The sequence shown here is derived from an EMBL/GenBank/DDBJ whole genome shotgun (WGS) entry which is preliminary data.</text>
</comment>
<dbReference type="EMBL" id="AUPC02000033">
    <property type="protein sequence ID" value="POG78323.1"/>
    <property type="molecule type" value="Genomic_DNA"/>
</dbReference>
<name>A0A2P4QL06_RHIID</name>
<dbReference type="SUPFAM" id="SSF46689">
    <property type="entry name" value="Homeodomain-like"/>
    <property type="match status" value="1"/>
</dbReference>
<reference evidence="3 4" key="1">
    <citation type="journal article" date="2013" name="Proc. Natl. Acad. Sci. U.S.A.">
        <title>Genome of an arbuscular mycorrhizal fungus provides insight into the oldest plant symbiosis.</title>
        <authorList>
            <person name="Tisserant E."/>
            <person name="Malbreil M."/>
            <person name="Kuo A."/>
            <person name="Kohler A."/>
            <person name="Symeonidi A."/>
            <person name="Balestrini R."/>
            <person name="Charron P."/>
            <person name="Duensing N."/>
            <person name="Frei Dit Frey N."/>
            <person name="Gianinazzi-Pearson V."/>
            <person name="Gilbert L.B."/>
            <person name="Handa Y."/>
            <person name="Herr J.R."/>
            <person name="Hijri M."/>
            <person name="Koul R."/>
            <person name="Kawaguchi M."/>
            <person name="Krajinski F."/>
            <person name="Lammers P.J."/>
            <person name="Masclaux F.G."/>
            <person name="Murat C."/>
            <person name="Morin E."/>
            <person name="Ndikumana S."/>
            <person name="Pagni M."/>
            <person name="Petitpierre D."/>
            <person name="Requena N."/>
            <person name="Rosikiewicz P."/>
            <person name="Riley R."/>
            <person name="Saito K."/>
            <person name="San Clemente H."/>
            <person name="Shapiro H."/>
            <person name="van Tuinen D."/>
            <person name="Becard G."/>
            <person name="Bonfante P."/>
            <person name="Paszkowski U."/>
            <person name="Shachar-Hill Y.Y."/>
            <person name="Tuskan G.A."/>
            <person name="Young P.W."/>
            <person name="Sanders I.R."/>
            <person name="Henrissat B."/>
            <person name="Rensing S.A."/>
            <person name="Grigoriev I.V."/>
            <person name="Corradi N."/>
            <person name="Roux C."/>
            <person name="Martin F."/>
        </authorList>
    </citation>
    <scope>NUCLEOTIDE SEQUENCE [LARGE SCALE GENOMIC DNA]</scope>
    <source>
        <strain evidence="3 4">DAOM 197198</strain>
    </source>
</reference>
<accession>A0A2P4QL06</accession>
<feature type="domain" description="Myb-like" evidence="2">
    <location>
        <begin position="72"/>
        <end position="127"/>
    </location>
</feature>
<sequence length="144" mass="16532">MERSSSSLTNMIVDQPESVNDRQSSSDESFTEGSPPYEQNEGSSRNKLGKRKAIDNADYADNDETRRMTKRVKVMWTDRELLALEEGMRQHGKQWTTIKKNYGEKGQILENRSAAKLKDKARCEYHRRQRDGIEAGVFGIMDGQ</sequence>
<dbReference type="InterPro" id="IPR001005">
    <property type="entry name" value="SANT/Myb"/>
</dbReference>
<dbReference type="Proteomes" id="UP000018888">
    <property type="component" value="Unassembled WGS sequence"/>
</dbReference>
<dbReference type="SMART" id="SM00717">
    <property type="entry name" value="SANT"/>
    <property type="match status" value="1"/>
</dbReference>
<gene>
    <name evidence="3" type="ORF">GLOIN_2v1538248</name>
</gene>
<dbReference type="InterPro" id="IPR009057">
    <property type="entry name" value="Homeodomain-like_sf"/>
</dbReference>
<feature type="compositionally biased region" description="Polar residues" evidence="1">
    <location>
        <begin position="1"/>
        <end position="32"/>
    </location>
</feature>
<organism evidence="3 4">
    <name type="scientific">Rhizophagus irregularis (strain DAOM 181602 / DAOM 197198 / MUCL 43194)</name>
    <name type="common">Arbuscular mycorrhizal fungus</name>
    <name type="synonym">Glomus intraradices</name>
    <dbReference type="NCBI Taxonomy" id="747089"/>
    <lineage>
        <taxon>Eukaryota</taxon>
        <taxon>Fungi</taxon>
        <taxon>Fungi incertae sedis</taxon>
        <taxon>Mucoromycota</taxon>
        <taxon>Glomeromycotina</taxon>
        <taxon>Glomeromycetes</taxon>
        <taxon>Glomerales</taxon>
        <taxon>Glomeraceae</taxon>
        <taxon>Rhizophagus</taxon>
    </lineage>
</organism>
<evidence type="ECO:0000259" key="2">
    <source>
        <dbReference type="SMART" id="SM00717"/>
    </source>
</evidence>
<reference evidence="3 4" key="2">
    <citation type="journal article" date="2018" name="New Phytol.">
        <title>High intraspecific genome diversity in the model arbuscular mycorrhizal symbiont Rhizophagus irregularis.</title>
        <authorList>
            <person name="Chen E.C.H."/>
            <person name="Morin E."/>
            <person name="Beaudet D."/>
            <person name="Noel J."/>
            <person name="Yildirir G."/>
            <person name="Ndikumana S."/>
            <person name="Charron P."/>
            <person name="St-Onge C."/>
            <person name="Giorgi J."/>
            <person name="Kruger M."/>
            <person name="Marton T."/>
            <person name="Ropars J."/>
            <person name="Grigoriev I.V."/>
            <person name="Hainaut M."/>
            <person name="Henrissat B."/>
            <person name="Roux C."/>
            <person name="Martin F."/>
            <person name="Corradi N."/>
        </authorList>
    </citation>
    <scope>NUCLEOTIDE SEQUENCE [LARGE SCALE GENOMIC DNA]</scope>
    <source>
        <strain evidence="3 4">DAOM 197198</strain>
    </source>
</reference>
<dbReference type="Gene3D" id="1.10.246.220">
    <property type="match status" value="1"/>
</dbReference>
<dbReference type="AlphaFoldDB" id="A0A2P4QL06"/>
<evidence type="ECO:0000313" key="4">
    <source>
        <dbReference type="Proteomes" id="UP000018888"/>
    </source>
</evidence>